<proteinExistence type="predicted"/>
<dbReference type="SUPFAM" id="SSF51182">
    <property type="entry name" value="RmlC-like cupins"/>
    <property type="match status" value="1"/>
</dbReference>
<dbReference type="EMBL" id="VSSQ01026463">
    <property type="protein sequence ID" value="MPM75189.1"/>
    <property type="molecule type" value="Genomic_DNA"/>
</dbReference>
<accession>A0A645CE06</accession>
<dbReference type="Gene3D" id="2.60.120.10">
    <property type="entry name" value="Jelly Rolls"/>
    <property type="match status" value="2"/>
</dbReference>
<dbReference type="EC" id="5.3.1.8" evidence="4"/>
<dbReference type="AlphaFoldDB" id="A0A645CE06"/>
<reference evidence="4" key="1">
    <citation type="submission" date="2019-08" db="EMBL/GenBank/DDBJ databases">
        <authorList>
            <person name="Kucharzyk K."/>
            <person name="Murdoch R.W."/>
            <person name="Higgins S."/>
            <person name="Loffler F."/>
        </authorList>
    </citation>
    <scope>NUCLEOTIDE SEQUENCE</scope>
</reference>
<dbReference type="InterPro" id="IPR014710">
    <property type="entry name" value="RmlC-like_jellyroll"/>
</dbReference>
<comment type="caution">
    <text evidence="4">The sequence shown here is derived from an EMBL/GenBank/DDBJ whole genome shotgun (WGS) entry which is preliminary data.</text>
</comment>
<dbReference type="GO" id="GO:0004476">
    <property type="term" value="F:mannose-6-phosphate isomerase activity"/>
    <property type="evidence" value="ECO:0007669"/>
    <property type="project" value="UniProtKB-EC"/>
</dbReference>
<dbReference type="PANTHER" id="PTHR42742">
    <property type="entry name" value="TRANSCRIPTIONAL REPRESSOR MPRA"/>
    <property type="match status" value="1"/>
</dbReference>
<dbReference type="GO" id="GO:0046872">
    <property type="term" value="F:metal ion binding"/>
    <property type="evidence" value="ECO:0007669"/>
    <property type="project" value="UniProtKB-KW"/>
</dbReference>
<dbReference type="PIRSF" id="PIRSF036894">
    <property type="entry name" value="PMI_Firm_short"/>
    <property type="match status" value="1"/>
</dbReference>
<keyword evidence="2" id="KW-0862">Zinc</keyword>
<name>A0A645CE06_9ZZZZ</name>
<evidence type="ECO:0000256" key="1">
    <source>
        <dbReference type="ARBA" id="ARBA00022723"/>
    </source>
</evidence>
<dbReference type="InterPro" id="IPR051804">
    <property type="entry name" value="Carb_Metab_Reg_Kinase/Isom"/>
</dbReference>
<dbReference type="InterPro" id="IPR014628">
    <property type="entry name" value="Man6P_isomerase_Firm_short"/>
</dbReference>
<dbReference type="CDD" id="cd07010">
    <property type="entry name" value="cupin_PMI_type_I_N_bac"/>
    <property type="match status" value="1"/>
</dbReference>
<keyword evidence="1" id="KW-0479">Metal-binding</keyword>
<organism evidence="4">
    <name type="scientific">bioreactor metagenome</name>
    <dbReference type="NCBI Taxonomy" id="1076179"/>
    <lineage>
        <taxon>unclassified sequences</taxon>
        <taxon>metagenomes</taxon>
        <taxon>ecological metagenomes</taxon>
    </lineage>
</organism>
<gene>
    <name evidence="4" type="primary">manA_13</name>
    <name evidence="4" type="ORF">SDC9_122180</name>
</gene>
<feature type="domain" description="Mannose-6-phosphate isomerase cupin" evidence="3">
    <location>
        <begin position="235"/>
        <end position="302"/>
    </location>
</feature>
<evidence type="ECO:0000259" key="3">
    <source>
        <dbReference type="Pfam" id="PF21621"/>
    </source>
</evidence>
<dbReference type="InterPro" id="IPR011051">
    <property type="entry name" value="RmlC_Cupin_sf"/>
</dbReference>
<evidence type="ECO:0000313" key="4">
    <source>
        <dbReference type="EMBL" id="MPM75189.1"/>
    </source>
</evidence>
<dbReference type="InterPro" id="IPR049071">
    <property type="entry name" value="MPI_cupin_dom"/>
</dbReference>
<dbReference type="PANTHER" id="PTHR42742:SF3">
    <property type="entry name" value="FRUCTOKINASE"/>
    <property type="match status" value="1"/>
</dbReference>
<evidence type="ECO:0000256" key="2">
    <source>
        <dbReference type="ARBA" id="ARBA00022833"/>
    </source>
</evidence>
<sequence length="303" mass="34313">MIELLQLEPYVIKTPWAGSRMSSFRTIPATGGGIYREVCSYKNQSNLWLNGPEPNISLREGLNKYHDEIMGNDTAADLIRLAFMDTAEPLSIQVHPDEKLAVELGDSEKTEAWYIIDCASDAYVIAGTTLEHKSEIKKQILDKTIDDYLIKLPVHKHDLVLIPSGLMHACGCNILALEIGSFGGLTFRLYDYERGRKLDVDLGITALKPAGRALKKNCSIRHENQRYNVLKHRLFRIDILDLRTSFHVPKRDRYEILTNVDGVVNIIVNERSYPLPQMASLIIPACQTDYDIIGKGRLLISYR</sequence>
<dbReference type="GO" id="GO:0005975">
    <property type="term" value="P:carbohydrate metabolic process"/>
    <property type="evidence" value="ECO:0007669"/>
    <property type="project" value="InterPro"/>
</dbReference>
<keyword evidence="4" id="KW-0413">Isomerase</keyword>
<dbReference type="Pfam" id="PF21621">
    <property type="entry name" value="MPI_cupin_dom"/>
    <property type="match status" value="1"/>
</dbReference>
<protein>
    <submittedName>
        <fullName evidence="4">Mannose-6-phosphate isomerase ManA</fullName>
        <ecNumber evidence="4">5.3.1.8</ecNumber>
    </submittedName>
</protein>